<feature type="region of interest" description="Disordered" evidence="1">
    <location>
        <begin position="1"/>
        <end position="39"/>
    </location>
</feature>
<dbReference type="AlphaFoldDB" id="A0ABD2MP37"/>
<gene>
    <name evidence="2" type="ORF">HHI36_006992</name>
</gene>
<evidence type="ECO:0000313" key="3">
    <source>
        <dbReference type="Proteomes" id="UP001516400"/>
    </source>
</evidence>
<evidence type="ECO:0000256" key="1">
    <source>
        <dbReference type="SAM" id="MobiDB-lite"/>
    </source>
</evidence>
<name>A0ABD2MP37_9CUCU</name>
<keyword evidence="3" id="KW-1185">Reference proteome</keyword>
<proteinExistence type="predicted"/>
<evidence type="ECO:0000313" key="2">
    <source>
        <dbReference type="EMBL" id="KAL3267851.1"/>
    </source>
</evidence>
<accession>A0ABD2MP37</accession>
<sequence length="138" mass="15613">TSYTEQKDKKSLQSDLLDSSSDDNQLTAANNNGCSDDNQLLATGTNRCSDFLMDGAEKEGTIFQNQCIQITNEVRVDTFNDYYGFGDLTRKREYSVRHIKSEDTKKTITGKKGSHRKQSLKYNPSAAICTSNFHSFRY</sequence>
<comment type="caution">
    <text evidence="2">The sequence shown here is derived from an EMBL/GenBank/DDBJ whole genome shotgun (WGS) entry which is preliminary data.</text>
</comment>
<feature type="compositionally biased region" description="Low complexity" evidence="1">
    <location>
        <begin position="13"/>
        <end position="23"/>
    </location>
</feature>
<feature type="compositionally biased region" description="Polar residues" evidence="1">
    <location>
        <begin position="24"/>
        <end position="39"/>
    </location>
</feature>
<feature type="compositionally biased region" description="Basic and acidic residues" evidence="1">
    <location>
        <begin position="1"/>
        <end position="12"/>
    </location>
</feature>
<dbReference type="EMBL" id="JABFTP020000021">
    <property type="protein sequence ID" value="KAL3267851.1"/>
    <property type="molecule type" value="Genomic_DNA"/>
</dbReference>
<organism evidence="2 3">
    <name type="scientific">Cryptolaemus montrouzieri</name>
    <dbReference type="NCBI Taxonomy" id="559131"/>
    <lineage>
        <taxon>Eukaryota</taxon>
        <taxon>Metazoa</taxon>
        <taxon>Ecdysozoa</taxon>
        <taxon>Arthropoda</taxon>
        <taxon>Hexapoda</taxon>
        <taxon>Insecta</taxon>
        <taxon>Pterygota</taxon>
        <taxon>Neoptera</taxon>
        <taxon>Endopterygota</taxon>
        <taxon>Coleoptera</taxon>
        <taxon>Polyphaga</taxon>
        <taxon>Cucujiformia</taxon>
        <taxon>Coccinelloidea</taxon>
        <taxon>Coccinellidae</taxon>
        <taxon>Scymninae</taxon>
        <taxon>Scymnini</taxon>
        <taxon>Cryptolaemus</taxon>
    </lineage>
</organism>
<feature type="non-terminal residue" evidence="2">
    <location>
        <position position="1"/>
    </location>
</feature>
<dbReference type="Proteomes" id="UP001516400">
    <property type="component" value="Unassembled WGS sequence"/>
</dbReference>
<protein>
    <submittedName>
        <fullName evidence="2">Uncharacterized protein</fullName>
    </submittedName>
</protein>
<reference evidence="2 3" key="1">
    <citation type="journal article" date="2021" name="BMC Biol.">
        <title>Horizontally acquired antibacterial genes associated with adaptive radiation of ladybird beetles.</title>
        <authorList>
            <person name="Li H.S."/>
            <person name="Tang X.F."/>
            <person name="Huang Y.H."/>
            <person name="Xu Z.Y."/>
            <person name="Chen M.L."/>
            <person name="Du X.Y."/>
            <person name="Qiu B.Y."/>
            <person name="Chen P.T."/>
            <person name="Zhang W."/>
            <person name="Slipinski A."/>
            <person name="Escalona H.E."/>
            <person name="Waterhouse R.M."/>
            <person name="Zwick A."/>
            <person name="Pang H."/>
        </authorList>
    </citation>
    <scope>NUCLEOTIDE SEQUENCE [LARGE SCALE GENOMIC DNA]</scope>
    <source>
        <strain evidence="2">SYSU2018</strain>
    </source>
</reference>